<dbReference type="EMBL" id="JBIMZQ010000033">
    <property type="protein sequence ID" value="KAL3662135.1"/>
    <property type="molecule type" value="Genomic_DNA"/>
</dbReference>
<evidence type="ECO:0000313" key="6">
    <source>
        <dbReference type="Proteomes" id="UP001632037"/>
    </source>
</evidence>
<dbReference type="AlphaFoldDB" id="A0ABD3F823"/>
<keyword evidence="3" id="KW-0964">Secreted</keyword>
<dbReference type="Proteomes" id="UP001632037">
    <property type="component" value="Unassembled WGS sequence"/>
</dbReference>
<feature type="domain" description="Crinkler effector protein N-terminal" evidence="4">
    <location>
        <begin position="4"/>
        <end position="109"/>
    </location>
</feature>
<comment type="caution">
    <text evidence="5">The sequence shown here is derived from an EMBL/GenBank/DDBJ whole genome shotgun (WGS) entry which is preliminary data.</text>
</comment>
<organism evidence="5 6">
    <name type="scientific">Phytophthora oleae</name>
    <dbReference type="NCBI Taxonomy" id="2107226"/>
    <lineage>
        <taxon>Eukaryota</taxon>
        <taxon>Sar</taxon>
        <taxon>Stramenopiles</taxon>
        <taxon>Oomycota</taxon>
        <taxon>Peronosporomycetes</taxon>
        <taxon>Peronosporales</taxon>
        <taxon>Peronosporaceae</taxon>
        <taxon>Phytophthora</taxon>
    </lineage>
</organism>
<dbReference type="Pfam" id="PF20147">
    <property type="entry name" value="Crinkler"/>
    <property type="match status" value="1"/>
</dbReference>
<evidence type="ECO:0000259" key="4">
    <source>
        <dbReference type="Pfam" id="PF20147"/>
    </source>
</evidence>
<reference evidence="5 6" key="1">
    <citation type="submission" date="2024-09" db="EMBL/GenBank/DDBJ databases">
        <title>Genome sequencing and assembly of Phytophthora oleae, isolate VK10A, causative agent of rot of olive drupes.</title>
        <authorList>
            <person name="Conti Taguali S."/>
            <person name="Riolo M."/>
            <person name="La Spada F."/>
            <person name="Cacciola S.O."/>
            <person name="Dionisio G."/>
        </authorList>
    </citation>
    <scope>NUCLEOTIDE SEQUENCE [LARGE SCALE GENOMIC DNA]</scope>
    <source>
        <strain evidence="5 6">VK10A</strain>
    </source>
</reference>
<evidence type="ECO:0000256" key="1">
    <source>
        <dbReference type="ARBA" id="ARBA00004340"/>
    </source>
</evidence>
<evidence type="ECO:0000256" key="3">
    <source>
        <dbReference type="ARBA" id="ARBA00022525"/>
    </source>
</evidence>
<proteinExistence type="predicted"/>
<dbReference type="GO" id="GO:0043657">
    <property type="term" value="C:host cell"/>
    <property type="evidence" value="ECO:0007669"/>
    <property type="project" value="UniProtKB-SubCell"/>
</dbReference>
<accession>A0ABD3F823</accession>
<comment type="subcellular location">
    <subcellularLocation>
        <location evidence="1">Host cell</location>
    </subcellularLocation>
    <subcellularLocation>
        <location evidence="2">Secreted</location>
    </subcellularLocation>
</comment>
<sequence>MQLLNCAIIREGSVISIVIEEWKTVALLKKAISEELQYTGRADKLQLFLTKPKDGAWLRSDDPDVISMRSGAIPEQVKKLLVDEIDPAEEIGDLFGGAPTKKMIHVLVVVLEAGVSGDDGRSVQKFSMPIEFSDMKHEGGVPSTFRTVRKAAVAAIASLLDRIPVIFVRAPPLSGKTAMCHLLYNHIVRSKPDALVAFVRANRMAKNETFAEYFKKIYGCDFEEFCANDCDRVLLIDEAQITYNDEQLWRGYVKDALESQIPGLRLVLFSSYGSFNVYRKQERAGTPILVPPDNTFGLNATPSKPGLQLSRVELEEMVQNSIGASVSDLIWILCSGHIGIARAILIFLHSKFGATTPNAGDVEMELRSVELLQYIRSSYRGIPTADAFQRVVKGYDLLEETKLKMSEILNGVASGKAILLSDGQRTPRSQTAVELLTELGFLYEDQAKQLQFASSMHLKIWLYSSRTDPIGYMVSDVSHEDFVVACVQRMSASRLQNFATENATSVARERQIQMELYGATTSCLPRGVLVTPEWRTDDGKGFIDLMIRGSSILWFWELLANGDDAVGHSKRFKTGGKYYGSLTGSSRYALIDFRQNKGVRHQKHGFLYVSFVDSYTKALVFSLGKSVVSVELSS</sequence>
<evidence type="ECO:0000256" key="2">
    <source>
        <dbReference type="ARBA" id="ARBA00004613"/>
    </source>
</evidence>
<evidence type="ECO:0000313" key="5">
    <source>
        <dbReference type="EMBL" id="KAL3662135.1"/>
    </source>
</evidence>
<keyword evidence="6" id="KW-1185">Reference proteome</keyword>
<protein>
    <recommendedName>
        <fullName evidence="4">Crinkler effector protein N-terminal domain-containing protein</fullName>
    </recommendedName>
</protein>
<dbReference type="InterPro" id="IPR045379">
    <property type="entry name" value="Crinkler_N"/>
</dbReference>
<gene>
    <name evidence="5" type="ORF">V7S43_012936</name>
</gene>
<name>A0ABD3F823_9STRA</name>
<dbReference type="GO" id="GO:0005576">
    <property type="term" value="C:extracellular region"/>
    <property type="evidence" value="ECO:0007669"/>
    <property type="project" value="UniProtKB-SubCell"/>
</dbReference>